<accession>A0AAD8K3K1</accession>
<sequence>MWFDKCLRCMFCTCMKPLIVGVLFGLCICSNIPRLHWLRTAMLVLVNVLLGGTQMMRRDKYYRWYMFSSVLLFAYFFDPIMILKDVTFSRKKGDSISSSKPFLEDKVTSVDSVTHHNSVKAADLA</sequence>
<evidence type="ECO:0000313" key="3">
    <source>
        <dbReference type="Proteomes" id="UP001229421"/>
    </source>
</evidence>
<gene>
    <name evidence="2" type="ORF">QVD17_30387</name>
</gene>
<dbReference type="EMBL" id="JAUHHV010000008">
    <property type="protein sequence ID" value="KAK1414638.1"/>
    <property type="molecule type" value="Genomic_DNA"/>
</dbReference>
<organism evidence="2 3">
    <name type="scientific">Tagetes erecta</name>
    <name type="common">African marigold</name>
    <dbReference type="NCBI Taxonomy" id="13708"/>
    <lineage>
        <taxon>Eukaryota</taxon>
        <taxon>Viridiplantae</taxon>
        <taxon>Streptophyta</taxon>
        <taxon>Embryophyta</taxon>
        <taxon>Tracheophyta</taxon>
        <taxon>Spermatophyta</taxon>
        <taxon>Magnoliopsida</taxon>
        <taxon>eudicotyledons</taxon>
        <taxon>Gunneridae</taxon>
        <taxon>Pentapetalae</taxon>
        <taxon>asterids</taxon>
        <taxon>campanulids</taxon>
        <taxon>Asterales</taxon>
        <taxon>Asteraceae</taxon>
        <taxon>Asteroideae</taxon>
        <taxon>Heliantheae alliance</taxon>
        <taxon>Tageteae</taxon>
        <taxon>Tagetes</taxon>
    </lineage>
</organism>
<keyword evidence="1" id="KW-1133">Transmembrane helix</keyword>
<evidence type="ECO:0000313" key="2">
    <source>
        <dbReference type="EMBL" id="KAK1414638.1"/>
    </source>
</evidence>
<evidence type="ECO:0000256" key="1">
    <source>
        <dbReference type="SAM" id="Phobius"/>
    </source>
</evidence>
<dbReference type="Proteomes" id="UP001229421">
    <property type="component" value="Unassembled WGS sequence"/>
</dbReference>
<keyword evidence="1" id="KW-0472">Membrane</keyword>
<name>A0AAD8K3K1_TARER</name>
<feature type="transmembrane region" description="Helical" evidence="1">
    <location>
        <begin position="62"/>
        <end position="83"/>
    </location>
</feature>
<proteinExistence type="predicted"/>
<keyword evidence="1" id="KW-0812">Transmembrane</keyword>
<comment type="caution">
    <text evidence="2">The sequence shown here is derived from an EMBL/GenBank/DDBJ whole genome shotgun (WGS) entry which is preliminary data.</text>
</comment>
<keyword evidence="3" id="KW-1185">Reference proteome</keyword>
<dbReference type="AlphaFoldDB" id="A0AAD8K3K1"/>
<protein>
    <submittedName>
        <fullName evidence="2">Uncharacterized protein</fullName>
    </submittedName>
</protein>
<reference evidence="2" key="1">
    <citation type="journal article" date="2023" name="bioRxiv">
        <title>Improved chromosome-level genome assembly for marigold (Tagetes erecta).</title>
        <authorList>
            <person name="Jiang F."/>
            <person name="Yuan L."/>
            <person name="Wang S."/>
            <person name="Wang H."/>
            <person name="Xu D."/>
            <person name="Wang A."/>
            <person name="Fan W."/>
        </authorList>
    </citation>
    <scope>NUCLEOTIDE SEQUENCE</scope>
    <source>
        <strain evidence="2">WSJ</strain>
        <tissue evidence="2">Leaf</tissue>
    </source>
</reference>